<name>A0ABM3U883_BALAC</name>
<feature type="domain" description="EF-hand" evidence="13">
    <location>
        <begin position="130"/>
        <end position="165"/>
    </location>
</feature>
<dbReference type="Proteomes" id="UP001652580">
    <property type="component" value="Chromosome 1"/>
</dbReference>
<feature type="domain" description="EF-hand" evidence="13">
    <location>
        <begin position="248"/>
        <end position="283"/>
    </location>
</feature>
<evidence type="ECO:0000256" key="9">
    <source>
        <dbReference type="ARBA" id="ARBA00023817"/>
    </source>
</evidence>
<evidence type="ECO:0000256" key="4">
    <source>
        <dbReference type="ARBA" id="ARBA00022737"/>
    </source>
</evidence>
<feature type="signal peptide" evidence="12">
    <location>
        <begin position="1"/>
        <end position="29"/>
    </location>
</feature>
<comment type="subcellular location">
    <subcellularLocation>
        <location evidence="8">Golgi apparatus lumen</location>
    </subcellularLocation>
</comment>
<gene>
    <name evidence="15" type="primary">SDF4</name>
</gene>
<dbReference type="PANTHER" id="PTHR10827:SF98">
    <property type="entry name" value="45 KDA CALCIUM-BINDING PROTEIN"/>
    <property type="match status" value="1"/>
</dbReference>
<dbReference type="GeneID" id="103007594"/>
<dbReference type="InterPro" id="IPR002048">
    <property type="entry name" value="EF_hand_dom"/>
</dbReference>
<evidence type="ECO:0000256" key="6">
    <source>
        <dbReference type="ARBA" id="ARBA00023034"/>
    </source>
</evidence>
<dbReference type="InterPro" id="IPR018247">
    <property type="entry name" value="EF_Hand_1_Ca_BS"/>
</dbReference>
<evidence type="ECO:0000259" key="13">
    <source>
        <dbReference type="PROSITE" id="PS50222"/>
    </source>
</evidence>
<feature type="domain" description="EF-hand" evidence="13">
    <location>
        <begin position="91"/>
        <end position="126"/>
    </location>
</feature>
<dbReference type="SUPFAM" id="SSF47473">
    <property type="entry name" value="EF-hand"/>
    <property type="match status" value="2"/>
</dbReference>
<dbReference type="PANTHER" id="PTHR10827">
    <property type="entry name" value="RETICULOCALBIN"/>
    <property type="match status" value="1"/>
</dbReference>
<dbReference type="Pfam" id="PF13499">
    <property type="entry name" value="EF-hand_7"/>
    <property type="match status" value="1"/>
</dbReference>
<evidence type="ECO:0000256" key="5">
    <source>
        <dbReference type="ARBA" id="ARBA00022837"/>
    </source>
</evidence>
<evidence type="ECO:0000256" key="8">
    <source>
        <dbReference type="ARBA" id="ARBA00023769"/>
    </source>
</evidence>
<dbReference type="InterPro" id="IPR027240">
    <property type="entry name" value="CAB45_EFh"/>
</dbReference>
<dbReference type="PROSITE" id="PS00018">
    <property type="entry name" value="EF_HAND_1"/>
    <property type="match status" value="5"/>
</dbReference>
<keyword evidence="7" id="KW-0325">Glycoprotein</keyword>
<feature type="chain" id="PRO_5046182501" description="45 kDa calcium-binding protein" evidence="12">
    <location>
        <begin position="30"/>
        <end position="377"/>
    </location>
</feature>
<feature type="compositionally biased region" description="Basic and acidic residues" evidence="11">
    <location>
        <begin position="36"/>
        <end position="47"/>
    </location>
</feature>
<comment type="similarity">
    <text evidence="1">Belongs to the CREC family.</text>
</comment>
<keyword evidence="3 12" id="KW-0732">Signal</keyword>
<evidence type="ECO:0000256" key="7">
    <source>
        <dbReference type="ARBA" id="ARBA00023180"/>
    </source>
</evidence>
<evidence type="ECO:0000313" key="15">
    <source>
        <dbReference type="RefSeq" id="XP_057410555.1"/>
    </source>
</evidence>
<keyword evidence="14" id="KW-1185">Reference proteome</keyword>
<reference evidence="15" key="2">
    <citation type="submission" date="2025-08" db="UniProtKB">
        <authorList>
            <consortium name="RefSeq"/>
        </authorList>
    </citation>
    <scope>IDENTIFICATION</scope>
</reference>
<dbReference type="InterPro" id="IPR011992">
    <property type="entry name" value="EF-hand-dom_pair"/>
</dbReference>
<evidence type="ECO:0000256" key="12">
    <source>
        <dbReference type="SAM" id="SignalP"/>
    </source>
</evidence>
<dbReference type="PROSITE" id="PS50222">
    <property type="entry name" value="EF_HAND_2"/>
    <property type="match status" value="3"/>
</dbReference>
<evidence type="ECO:0000256" key="1">
    <source>
        <dbReference type="ARBA" id="ARBA00006431"/>
    </source>
</evidence>
<organism evidence="14 15">
    <name type="scientific">Balaenoptera acutorostrata</name>
    <name type="common">Common minke whale</name>
    <name type="synonym">Balaena rostrata</name>
    <dbReference type="NCBI Taxonomy" id="9767"/>
    <lineage>
        <taxon>Eukaryota</taxon>
        <taxon>Metazoa</taxon>
        <taxon>Chordata</taxon>
        <taxon>Craniata</taxon>
        <taxon>Vertebrata</taxon>
        <taxon>Euteleostomi</taxon>
        <taxon>Mammalia</taxon>
        <taxon>Eutheria</taxon>
        <taxon>Laurasiatheria</taxon>
        <taxon>Artiodactyla</taxon>
        <taxon>Whippomorpha</taxon>
        <taxon>Cetacea</taxon>
        <taxon>Mysticeti</taxon>
        <taxon>Balaenopteridae</taxon>
        <taxon>Balaenoptera</taxon>
    </lineage>
</organism>
<keyword evidence="4" id="KW-0677">Repeat</keyword>
<evidence type="ECO:0000256" key="3">
    <source>
        <dbReference type="ARBA" id="ARBA00022729"/>
    </source>
</evidence>
<sequence length="377" mass="42977">MASRQAPLGGLAPRCLWLLGAVLVMDASARPANHSSARERAANREENEMLPPDHLNGVKLEMDGHLNRDFHQEVFLGKDAGGFEEDAGPRRSRRKLMLIFSKVDLNTDRRISAKEMQHWIMEKTAEHFQEAIAESRAHFRAVDPDGDGRVSWDEYKVKFLASKGHDEREVADKIKNKWDLNVDEESKGSASRGQCGACGSTDAEREVGEEVLENLKDRWYQADNPPPDLLLTESEFLSFLHPEHSRGMLQFMVKEIIRDLDQDGDKKLSLSEFISLPVGTVENQQGQDVDDGWVRDRKREFEELIDANHDGIVTMAELEDYMDPMNEFSALNEAKQMIAIADENQNHFLEPEEVLKYSEFFTGSKLVDYARSVHEEF</sequence>
<reference evidence="14" key="1">
    <citation type="submission" date="2025-05" db="UniProtKB">
        <authorList>
            <consortium name="RefSeq"/>
        </authorList>
    </citation>
    <scope>NUCLEOTIDE SEQUENCE [LARGE SCALE GENOMIC DNA]</scope>
</reference>
<keyword evidence="2" id="KW-0479">Metal-binding</keyword>
<evidence type="ECO:0000256" key="10">
    <source>
        <dbReference type="ARBA" id="ARBA00031511"/>
    </source>
</evidence>
<dbReference type="RefSeq" id="XP_057410555.1">
    <property type="nucleotide sequence ID" value="XM_057554572.1"/>
</dbReference>
<proteinExistence type="inferred from homology"/>
<dbReference type="Gene3D" id="1.10.238.10">
    <property type="entry name" value="EF-hand"/>
    <property type="match status" value="3"/>
</dbReference>
<evidence type="ECO:0000256" key="11">
    <source>
        <dbReference type="SAM" id="MobiDB-lite"/>
    </source>
</evidence>
<dbReference type="CDD" id="cd16225">
    <property type="entry name" value="EFh_CREC_cab45"/>
    <property type="match status" value="1"/>
</dbReference>
<accession>A0ABM3U883</accession>
<protein>
    <recommendedName>
        <fullName evidence="9">45 kDa calcium-binding protein</fullName>
    </recommendedName>
    <alternativeName>
        <fullName evidence="10">Stromal cell-derived factor 4</fullName>
    </alternativeName>
</protein>
<feature type="region of interest" description="Disordered" evidence="11">
    <location>
        <begin position="30"/>
        <end position="53"/>
    </location>
</feature>
<dbReference type="SMART" id="SM00054">
    <property type="entry name" value="EFh"/>
    <property type="match status" value="5"/>
</dbReference>
<keyword evidence="5" id="KW-0106">Calcium</keyword>
<evidence type="ECO:0000256" key="2">
    <source>
        <dbReference type="ARBA" id="ARBA00022723"/>
    </source>
</evidence>
<keyword evidence="6" id="KW-0333">Golgi apparatus</keyword>
<evidence type="ECO:0000313" key="14">
    <source>
        <dbReference type="Proteomes" id="UP001652580"/>
    </source>
</evidence>